<evidence type="ECO:0000313" key="6">
    <source>
        <dbReference type="Proteomes" id="UP000586918"/>
    </source>
</evidence>
<evidence type="ECO:0000259" key="4">
    <source>
        <dbReference type="SMART" id="SM00797"/>
    </source>
</evidence>
<dbReference type="Pfam" id="PF02626">
    <property type="entry name" value="CT_A_B"/>
    <property type="match status" value="1"/>
</dbReference>
<dbReference type="GO" id="GO:0005524">
    <property type="term" value="F:ATP binding"/>
    <property type="evidence" value="ECO:0007669"/>
    <property type="project" value="UniProtKB-KW"/>
</dbReference>
<dbReference type="InterPro" id="IPR003778">
    <property type="entry name" value="CT_A_B"/>
</dbReference>
<evidence type="ECO:0000256" key="2">
    <source>
        <dbReference type="ARBA" id="ARBA00022801"/>
    </source>
</evidence>
<dbReference type="GO" id="GO:0016787">
    <property type="term" value="F:hydrolase activity"/>
    <property type="evidence" value="ECO:0007669"/>
    <property type="project" value="UniProtKB-KW"/>
</dbReference>
<reference evidence="5 6" key="1">
    <citation type="submission" date="2020-04" db="EMBL/GenBank/DDBJ databases">
        <authorList>
            <person name="Klaysubun C."/>
            <person name="Duangmal K."/>
            <person name="Lipun K."/>
        </authorList>
    </citation>
    <scope>NUCLEOTIDE SEQUENCE [LARGE SCALE GENOMIC DNA]</scope>
    <source>
        <strain evidence="5 6">DSM 45300</strain>
    </source>
</reference>
<dbReference type="Proteomes" id="UP000586918">
    <property type="component" value="Unassembled WGS sequence"/>
</dbReference>
<keyword evidence="1" id="KW-0547">Nucleotide-binding</keyword>
<sequence length="142" mass="14923">VGPEPATFPLIDVAPVAVPPGGTVTLRAVAGPRADWAADVSALTGTVWRASSRSDRVGMRLEGEPLRRRPDAAELPSEGIVRGAIQLPPGGHPVLFLADHPVTGGYPVIAVVLDPDVDRAAQVRPGQPVRFTLVPPPWTDRP</sequence>
<dbReference type="EMBL" id="JAAXKZ010000164">
    <property type="protein sequence ID" value="NMH95220.1"/>
    <property type="molecule type" value="Genomic_DNA"/>
</dbReference>
<name>A0A848DQT3_9PSEU</name>
<evidence type="ECO:0000256" key="3">
    <source>
        <dbReference type="ARBA" id="ARBA00022840"/>
    </source>
</evidence>
<accession>A0A848DQT3</accession>
<dbReference type="SUPFAM" id="SSF50891">
    <property type="entry name" value="Cyclophilin-like"/>
    <property type="match status" value="1"/>
</dbReference>
<dbReference type="GO" id="GO:0016740">
    <property type="term" value="F:transferase activity"/>
    <property type="evidence" value="ECO:0007669"/>
    <property type="project" value="UniProtKB-KW"/>
</dbReference>
<gene>
    <name evidence="5" type="ORF">HF519_27415</name>
</gene>
<feature type="non-terminal residue" evidence="5">
    <location>
        <position position="1"/>
    </location>
</feature>
<organism evidence="5 6">
    <name type="scientific">Pseudonocardia bannensis</name>
    <dbReference type="NCBI Taxonomy" id="630973"/>
    <lineage>
        <taxon>Bacteria</taxon>
        <taxon>Bacillati</taxon>
        <taxon>Actinomycetota</taxon>
        <taxon>Actinomycetes</taxon>
        <taxon>Pseudonocardiales</taxon>
        <taxon>Pseudonocardiaceae</taxon>
        <taxon>Pseudonocardia</taxon>
    </lineage>
</organism>
<dbReference type="SMART" id="SM00797">
    <property type="entry name" value="AHS2"/>
    <property type="match status" value="1"/>
</dbReference>
<keyword evidence="2" id="KW-0378">Hydrolase</keyword>
<feature type="domain" description="Carboxyltransferase" evidence="4">
    <location>
        <begin position="1"/>
        <end position="142"/>
    </location>
</feature>
<keyword evidence="3" id="KW-0067">ATP-binding</keyword>
<dbReference type="AlphaFoldDB" id="A0A848DQT3"/>
<evidence type="ECO:0000313" key="5">
    <source>
        <dbReference type="EMBL" id="NMH95220.1"/>
    </source>
</evidence>
<keyword evidence="6" id="KW-1185">Reference proteome</keyword>
<dbReference type="InterPro" id="IPR029000">
    <property type="entry name" value="Cyclophilin-like_dom_sf"/>
</dbReference>
<dbReference type="PANTHER" id="PTHR43309:SF3">
    <property type="entry name" value="5-OXOPROLINASE SUBUNIT C"/>
    <property type="match status" value="1"/>
</dbReference>
<dbReference type="InterPro" id="IPR052708">
    <property type="entry name" value="PxpC"/>
</dbReference>
<evidence type="ECO:0000256" key="1">
    <source>
        <dbReference type="ARBA" id="ARBA00022741"/>
    </source>
</evidence>
<proteinExistence type="predicted"/>
<comment type="caution">
    <text evidence="5">The sequence shown here is derived from an EMBL/GenBank/DDBJ whole genome shotgun (WGS) entry which is preliminary data.</text>
</comment>
<keyword evidence="5" id="KW-0808">Transferase</keyword>
<dbReference type="Gene3D" id="2.40.100.10">
    <property type="entry name" value="Cyclophilin-like"/>
    <property type="match status" value="1"/>
</dbReference>
<protein>
    <submittedName>
        <fullName evidence="5">Biotin-dependent carboxyltransferase family protein</fullName>
    </submittedName>
</protein>
<dbReference type="PANTHER" id="PTHR43309">
    <property type="entry name" value="5-OXOPROLINASE SUBUNIT C"/>
    <property type="match status" value="1"/>
</dbReference>